<evidence type="ECO:0000256" key="8">
    <source>
        <dbReference type="ARBA" id="ARBA00074306"/>
    </source>
</evidence>
<dbReference type="SMART" id="SM00388">
    <property type="entry name" value="HisKA"/>
    <property type="match status" value="1"/>
</dbReference>
<evidence type="ECO:0000256" key="9">
    <source>
        <dbReference type="PROSITE-ProRule" id="PRU00169"/>
    </source>
</evidence>
<evidence type="ECO:0000259" key="12">
    <source>
        <dbReference type="PROSITE" id="PS50109"/>
    </source>
</evidence>
<feature type="domain" description="Histidine kinase" evidence="12">
    <location>
        <begin position="569"/>
        <end position="804"/>
    </location>
</feature>
<keyword evidence="11" id="KW-0812">Transmembrane</keyword>
<evidence type="ECO:0000313" key="14">
    <source>
        <dbReference type="EMBL" id="VEP14517.1"/>
    </source>
</evidence>
<comment type="similarity">
    <text evidence="2">In the N-terminal section; belongs to the phytochrome family.</text>
</comment>
<sequence>MLNKVRTLWLNPSILLLAILIAAGYAGNYLSFPFGFGVDFLFGSITVLIVVRLYGIWWGTVASLIAGSYTIALWQHPYALIIFTCETLFVAWRLRRGNQNLLLIDMIFWLLIGMPLVWLFYGGILQVGAITTLIIVVKQAVNGIFDALVASLLLTYKPLYRWGNFSLRNANFSFEQILLNLLVAFVLIPALMLMFVSNRVAMKHEQNTLIATLDTSAQNMSAYLLRWHQSGLEALSRLAETSSETQIVISGQTQQSIELAIGSLPLFRQIYIINADLEVIAAASSSNEFDRSDYLDFSQLDIPRNPQIFIIPDLTEETDASSKTKILQTLPIILDNRWLGNIIAELDIDFIGQLLQTETYTVPLKSTLFDENQLIIASTHNELDAQQVLNRSQTGEINYVESDGEDREIYHWLPIVEGKPLIGRWKESFYGRNLLIDEEIIPLNLIMEAPAAPYIEYLQLLYIRSLTMLLLIAFGSILTAKFFSRLLVKPILNLAKFTTNVPDKLIQLEAIELPRSFVQEMNVLANNFEEMSHTIEQNIQQTQQTNQELKKAKETAEVANQTKAQFLANISHELKTPLNSIIGYSKLIQKNLANSHSPTEDRFNVIQGIEIINQSGKYLLSLIDEILDFSKVQANKTRLYPSVINIATFMEEIVKINATKAATKNIAFKYQTSGDLPTNIYTDEIRLKQILFNLIDNAIKYTNKGKVTLKISQIDCVSTTDSYPQDRVCLRFAVIDTGVGIARQNLTKIFQPFEQINTLASRRFGTGLGLTICQQLVELMQGKLEVQSRLNEGSVFWFDAVFPKTKVDSEISSEPIGEIVGYQGKRKTILIIDDIRASRLLLTDILKPLLFKIIIAQNGEQGLELALKHKPDLIVTDLFMPFKTGFTLVAELRKIEDFAQAPMIAISASDFEEVEQQSKAMGCDDFLTKPIDDEKLLHLIGKYLNLKWIYR</sequence>
<dbReference type="PANTHER" id="PTHR43047">
    <property type="entry name" value="TWO-COMPONENT HISTIDINE PROTEIN KINASE"/>
    <property type="match status" value="1"/>
</dbReference>
<dbReference type="SUPFAM" id="SSF52172">
    <property type="entry name" value="CheY-like"/>
    <property type="match status" value="1"/>
</dbReference>
<dbReference type="Pfam" id="PF00512">
    <property type="entry name" value="HisKA"/>
    <property type="match status" value="1"/>
</dbReference>
<dbReference type="SMART" id="SM00448">
    <property type="entry name" value="REC"/>
    <property type="match status" value="1"/>
</dbReference>
<protein>
    <recommendedName>
        <fullName evidence="8">Circadian input-output histidine kinase CikA</fullName>
        <ecNumber evidence="3">2.7.13.3</ecNumber>
    </recommendedName>
</protein>
<dbReference type="InterPro" id="IPR005467">
    <property type="entry name" value="His_kinase_dom"/>
</dbReference>
<evidence type="ECO:0000256" key="4">
    <source>
        <dbReference type="ARBA" id="ARBA00022553"/>
    </source>
</evidence>
<dbReference type="SUPFAM" id="SSF47384">
    <property type="entry name" value="Homodimeric domain of signal transducing histidine kinase"/>
    <property type="match status" value="1"/>
</dbReference>
<feature type="transmembrane region" description="Helical" evidence="11">
    <location>
        <begin position="127"/>
        <end position="156"/>
    </location>
</feature>
<keyword evidence="11" id="KW-1133">Transmembrane helix</keyword>
<dbReference type="FunFam" id="3.30.565.10:FF:000010">
    <property type="entry name" value="Sensor histidine kinase RcsC"/>
    <property type="match status" value="1"/>
</dbReference>
<feature type="transmembrane region" description="Helical" evidence="11">
    <location>
        <begin position="101"/>
        <end position="121"/>
    </location>
</feature>
<feature type="coiled-coil region" evidence="10">
    <location>
        <begin position="532"/>
        <end position="569"/>
    </location>
</feature>
<dbReference type="EMBL" id="CAACVJ010000190">
    <property type="protein sequence ID" value="VEP14517.1"/>
    <property type="molecule type" value="Genomic_DNA"/>
</dbReference>
<evidence type="ECO:0000256" key="2">
    <source>
        <dbReference type="ARBA" id="ARBA00006402"/>
    </source>
</evidence>
<dbReference type="InterPro" id="IPR011006">
    <property type="entry name" value="CheY-like_superfamily"/>
</dbReference>
<evidence type="ECO:0000313" key="15">
    <source>
        <dbReference type="Proteomes" id="UP000320055"/>
    </source>
</evidence>
<dbReference type="GO" id="GO:0000155">
    <property type="term" value="F:phosphorelay sensor kinase activity"/>
    <property type="evidence" value="ECO:0007669"/>
    <property type="project" value="InterPro"/>
</dbReference>
<feature type="domain" description="Response regulatory" evidence="13">
    <location>
        <begin position="828"/>
        <end position="944"/>
    </location>
</feature>
<dbReference type="Proteomes" id="UP000320055">
    <property type="component" value="Unassembled WGS sequence"/>
</dbReference>
<feature type="transmembrane region" description="Helical" evidence="11">
    <location>
        <begin position="78"/>
        <end position="94"/>
    </location>
</feature>
<dbReference type="PROSITE" id="PS50109">
    <property type="entry name" value="HIS_KIN"/>
    <property type="match status" value="1"/>
</dbReference>
<comment type="catalytic activity">
    <reaction evidence="1">
        <text>ATP + protein L-histidine = ADP + protein N-phospho-L-histidine.</text>
        <dbReference type="EC" id="2.7.13.3"/>
    </reaction>
</comment>
<dbReference type="OrthoDB" id="5389090at2"/>
<keyword evidence="11" id="KW-0472">Membrane</keyword>
<evidence type="ECO:0000256" key="3">
    <source>
        <dbReference type="ARBA" id="ARBA00012438"/>
    </source>
</evidence>
<evidence type="ECO:0000256" key="6">
    <source>
        <dbReference type="ARBA" id="ARBA00022777"/>
    </source>
</evidence>
<dbReference type="InterPro" id="IPR003594">
    <property type="entry name" value="HATPase_dom"/>
</dbReference>
<evidence type="ECO:0000256" key="11">
    <source>
        <dbReference type="SAM" id="Phobius"/>
    </source>
</evidence>
<evidence type="ECO:0000256" key="5">
    <source>
        <dbReference type="ARBA" id="ARBA00022679"/>
    </source>
</evidence>
<reference evidence="14 15" key="1">
    <citation type="submission" date="2019-01" db="EMBL/GenBank/DDBJ databases">
        <authorList>
            <person name="Brito A."/>
        </authorList>
    </citation>
    <scope>NUCLEOTIDE SEQUENCE [LARGE SCALE GENOMIC DNA]</scope>
    <source>
        <strain evidence="14">1</strain>
    </source>
</reference>
<feature type="modified residue" description="4-aspartylphosphate" evidence="9">
    <location>
        <position position="877"/>
    </location>
</feature>
<keyword evidence="10" id="KW-0175">Coiled coil</keyword>
<feature type="transmembrane region" description="Helical" evidence="11">
    <location>
        <begin position="32"/>
        <end position="51"/>
    </location>
</feature>
<dbReference type="PRINTS" id="PR00344">
    <property type="entry name" value="BCTRLSENSOR"/>
</dbReference>
<keyword evidence="5" id="KW-0808">Transferase</keyword>
<dbReference type="Gene3D" id="1.10.287.130">
    <property type="match status" value="1"/>
</dbReference>
<feature type="transmembrane region" description="Helical" evidence="11">
    <location>
        <begin position="461"/>
        <end position="483"/>
    </location>
</feature>
<keyword evidence="6 14" id="KW-0418">Kinase</keyword>
<dbReference type="PROSITE" id="PS50110">
    <property type="entry name" value="RESPONSE_REGULATORY"/>
    <property type="match status" value="1"/>
</dbReference>
<evidence type="ECO:0000256" key="7">
    <source>
        <dbReference type="ARBA" id="ARBA00023012"/>
    </source>
</evidence>
<dbReference type="EC" id="2.7.13.3" evidence="3"/>
<dbReference type="InterPro" id="IPR036890">
    <property type="entry name" value="HATPase_C_sf"/>
</dbReference>
<dbReference type="SMART" id="SM00387">
    <property type="entry name" value="HATPase_c"/>
    <property type="match status" value="1"/>
</dbReference>
<dbReference type="SUPFAM" id="SSF55874">
    <property type="entry name" value="ATPase domain of HSP90 chaperone/DNA topoisomerase II/histidine kinase"/>
    <property type="match status" value="1"/>
</dbReference>
<dbReference type="Pfam" id="PF00072">
    <property type="entry name" value="Response_reg"/>
    <property type="match status" value="1"/>
</dbReference>
<dbReference type="Gene3D" id="6.10.340.10">
    <property type="match status" value="1"/>
</dbReference>
<dbReference type="Gene3D" id="3.30.565.10">
    <property type="entry name" value="Histidine kinase-like ATPase, C-terminal domain"/>
    <property type="match status" value="1"/>
</dbReference>
<dbReference type="AlphaFoldDB" id="A0A563VSV2"/>
<evidence type="ECO:0000256" key="1">
    <source>
        <dbReference type="ARBA" id="ARBA00000085"/>
    </source>
</evidence>
<keyword evidence="7" id="KW-0902">Two-component regulatory system</keyword>
<proteinExistence type="inferred from homology"/>
<gene>
    <name evidence="14" type="primary">hik</name>
    <name evidence="14" type="ORF">H1P_270010</name>
</gene>
<dbReference type="CDD" id="cd00082">
    <property type="entry name" value="HisKA"/>
    <property type="match status" value="1"/>
</dbReference>
<feature type="transmembrane region" description="Helical" evidence="11">
    <location>
        <begin position="177"/>
        <end position="196"/>
    </location>
</feature>
<organism evidence="14 15">
    <name type="scientific">Hyella patelloides LEGE 07179</name>
    <dbReference type="NCBI Taxonomy" id="945734"/>
    <lineage>
        <taxon>Bacteria</taxon>
        <taxon>Bacillati</taxon>
        <taxon>Cyanobacteriota</taxon>
        <taxon>Cyanophyceae</taxon>
        <taxon>Pleurocapsales</taxon>
        <taxon>Hyellaceae</taxon>
        <taxon>Hyella</taxon>
    </lineage>
</organism>
<dbReference type="CDD" id="cd16922">
    <property type="entry name" value="HATPase_EvgS-ArcB-TorS-like"/>
    <property type="match status" value="1"/>
</dbReference>
<dbReference type="InterPro" id="IPR004358">
    <property type="entry name" value="Sig_transdc_His_kin-like_C"/>
</dbReference>
<dbReference type="Gene3D" id="3.40.50.2300">
    <property type="match status" value="1"/>
</dbReference>
<keyword evidence="4 9" id="KW-0597">Phosphoprotein</keyword>
<name>A0A563VSV2_9CYAN</name>
<accession>A0A563VSV2</accession>
<evidence type="ECO:0000259" key="13">
    <source>
        <dbReference type="PROSITE" id="PS50110"/>
    </source>
</evidence>
<evidence type="ECO:0000256" key="10">
    <source>
        <dbReference type="SAM" id="Coils"/>
    </source>
</evidence>
<dbReference type="RefSeq" id="WP_144864987.1">
    <property type="nucleotide sequence ID" value="NZ_LR213787.1"/>
</dbReference>
<feature type="transmembrane region" description="Helical" evidence="11">
    <location>
        <begin position="7"/>
        <end position="26"/>
    </location>
</feature>
<dbReference type="PANTHER" id="PTHR43047:SF64">
    <property type="entry name" value="HISTIDINE KINASE CONTAINING CHEY-HOMOLOGOUS RECEIVER DOMAIN AND PAS DOMAIN-RELATED"/>
    <property type="match status" value="1"/>
</dbReference>
<dbReference type="InterPro" id="IPR036097">
    <property type="entry name" value="HisK_dim/P_sf"/>
</dbReference>
<keyword evidence="15" id="KW-1185">Reference proteome</keyword>
<dbReference type="InterPro" id="IPR001789">
    <property type="entry name" value="Sig_transdc_resp-reg_receiver"/>
</dbReference>
<dbReference type="CDD" id="cd00156">
    <property type="entry name" value="REC"/>
    <property type="match status" value="1"/>
</dbReference>
<dbReference type="InterPro" id="IPR003661">
    <property type="entry name" value="HisK_dim/P_dom"/>
</dbReference>
<dbReference type="Pfam" id="PF02518">
    <property type="entry name" value="HATPase_c"/>
    <property type="match status" value="1"/>
</dbReference>